<evidence type="ECO:0000256" key="8">
    <source>
        <dbReference type="ARBA" id="ARBA00023136"/>
    </source>
</evidence>
<proteinExistence type="inferred from homology"/>
<dbReference type="Pfam" id="PF07715">
    <property type="entry name" value="Plug"/>
    <property type="match status" value="1"/>
</dbReference>
<dbReference type="InterPro" id="IPR036942">
    <property type="entry name" value="Beta-barrel_TonB_sf"/>
</dbReference>
<evidence type="ECO:0000313" key="16">
    <source>
        <dbReference type="Proteomes" id="UP001234343"/>
    </source>
</evidence>
<evidence type="ECO:0000256" key="1">
    <source>
        <dbReference type="ARBA" id="ARBA00004571"/>
    </source>
</evidence>
<organism evidence="15 16">
    <name type="scientific">Alteromonas arenosi</name>
    <dbReference type="NCBI Taxonomy" id="3055817"/>
    <lineage>
        <taxon>Bacteria</taxon>
        <taxon>Pseudomonadati</taxon>
        <taxon>Pseudomonadota</taxon>
        <taxon>Gammaproteobacteria</taxon>
        <taxon>Alteromonadales</taxon>
        <taxon>Alteromonadaceae</taxon>
        <taxon>Alteromonas/Salinimonas group</taxon>
        <taxon>Alteromonas</taxon>
    </lineage>
</organism>
<dbReference type="EMBL" id="JAUCBP010000007">
    <property type="protein sequence ID" value="MDM7860374.1"/>
    <property type="molecule type" value="Genomic_DNA"/>
</dbReference>
<keyword evidence="3 11" id="KW-0813">Transport</keyword>
<dbReference type="PROSITE" id="PS51257">
    <property type="entry name" value="PROKAR_LIPOPROTEIN"/>
    <property type="match status" value="1"/>
</dbReference>
<dbReference type="InterPro" id="IPR037066">
    <property type="entry name" value="Plug_dom_sf"/>
</dbReference>
<dbReference type="PROSITE" id="PS52016">
    <property type="entry name" value="TONB_DEPENDENT_REC_3"/>
    <property type="match status" value="1"/>
</dbReference>
<keyword evidence="5 11" id="KW-0812">Transmembrane</keyword>
<keyword evidence="10 11" id="KW-0998">Cell outer membrane</keyword>
<evidence type="ECO:0000256" key="2">
    <source>
        <dbReference type="ARBA" id="ARBA00008143"/>
    </source>
</evidence>
<keyword evidence="9 15" id="KW-0675">Receptor</keyword>
<keyword evidence="8 11" id="KW-0472">Membrane</keyword>
<evidence type="ECO:0000256" key="11">
    <source>
        <dbReference type="PROSITE-ProRule" id="PRU01360"/>
    </source>
</evidence>
<comment type="similarity">
    <text evidence="2">Belongs to the TonB-dependent receptor family. Hemoglobin/haptoglobin binding protein subfamily.</text>
</comment>
<gene>
    <name evidence="15" type="ORF">QTP81_07180</name>
</gene>
<evidence type="ECO:0000256" key="3">
    <source>
        <dbReference type="ARBA" id="ARBA00022448"/>
    </source>
</evidence>
<dbReference type="Gene3D" id="2.170.130.10">
    <property type="entry name" value="TonB-dependent receptor, plug domain"/>
    <property type="match status" value="1"/>
</dbReference>
<dbReference type="Gene3D" id="2.40.170.20">
    <property type="entry name" value="TonB-dependent receptor, beta-barrel domain"/>
    <property type="match status" value="1"/>
</dbReference>
<comment type="subcellular location">
    <subcellularLocation>
        <location evidence="1 11">Cell outer membrane</location>
        <topology evidence="1 11">Multi-pass membrane protein</topology>
    </subcellularLocation>
</comment>
<dbReference type="PANTHER" id="PTHR30069:SF29">
    <property type="entry name" value="HEMOGLOBIN AND HEMOGLOBIN-HAPTOGLOBIN-BINDING PROTEIN 1-RELATED"/>
    <property type="match status" value="1"/>
</dbReference>
<keyword evidence="6" id="KW-0732">Signal</keyword>
<evidence type="ECO:0000256" key="7">
    <source>
        <dbReference type="ARBA" id="ARBA00023077"/>
    </source>
</evidence>
<accession>A0ABT7SWH7</accession>
<evidence type="ECO:0000256" key="5">
    <source>
        <dbReference type="ARBA" id="ARBA00022692"/>
    </source>
</evidence>
<evidence type="ECO:0000256" key="12">
    <source>
        <dbReference type="RuleBase" id="RU003357"/>
    </source>
</evidence>
<feature type="domain" description="TonB-dependent receptor-like beta-barrel" evidence="13">
    <location>
        <begin position="304"/>
        <end position="690"/>
    </location>
</feature>
<evidence type="ECO:0000259" key="14">
    <source>
        <dbReference type="Pfam" id="PF07715"/>
    </source>
</evidence>
<keyword evidence="4 11" id="KW-1134">Transmembrane beta strand</keyword>
<dbReference type="InterPro" id="IPR039426">
    <property type="entry name" value="TonB-dep_rcpt-like"/>
</dbReference>
<dbReference type="PANTHER" id="PTHR30069">
    <property type="entry name" value="TONB-DEPENDENT OUTER MEMBRANE RECEPTOR"/>
    <property type="match status" value="1"/>
</dbReference>
<protein>
    <submittedName>
        <fullName evidence="15">TonB-dependent receptor</fullName>
    </submittedName>
</protein>
<evidence type="ECO:0000256" key="10">
    <source>
        <dbReference type="ARBA" id="ARBA00023237"/>
    </source>
</evidence>
<evidence type="ECO:0000259" key="13">
    <source>
        <dbReference type="Pfam" id="PF00593"/>
    </source>
</evidence>
<keyword evidence="16" id="KW-1185">Reference proteome</keyword>
<dbReference type="Pfam" id="PF00593">
    <property type="entry name" value="TonB_dep_Rec_b-barrel"/>
    <property type="match status" value="1"/>
</dbReference>
<evidence type="ECO:0000256" key="6">
    <source>
        <dbReference type="ARBA" id="ARBA00022729"/>
    </source>
</evidence>
<keyword evidence="7 12" id="KW-0798">TonB box</keyword>
<feature type="domain" description="TonB-dependent receptor plug" evidence="14">
    <location>
        <begin position="67"/>
        <end position="176"/>
    </location>
</feature>
<evidence type="ECO:0000256" key="4">
    <source>
        <dbReference type="ARBA" id="ARBA00022452"/>
    </source>
</evidence>
<comment type="caution">
    <text evidence="15">The sequence shown here is derived from an EMBL/GenBank/DDBJ whole genome shotgun (WGS) entry which is preliminary data.</text>
</comment>
<name>A0ABT7SWH7_9ALTE</name>
<dbReference type="InterPro" id="IPR000531">
    <property type="entry name" value="Beta-barrel_TonB"/>
</dbReference>
<dbReference type="InterPro" id="IPR012910">
    <property type="entry name" value="Plug_dom"/>
</dbReference>
<evidence type="ECO:0000313" key="15">
    <source>
        <dbReference type="EMBL" id="MDM7860374.1"/>
    </source>
</evidence>
<reference evidence="15 16" key="1">
    <citation type="submission" date="2023-06" db="EMBL/GenBank/DDBJ databases">
        <title>Alteromonas sp. ASW11-36 isolated from intertidal sand.</title>
        <authorList>
            <person name="Li Y."/>
        </authorList>
    </citation>
    <scope>NUCLEOTIDE SEQUENCE [LARGE SCALE GENOMIC DNA]</scope>
    <source>
        <strain evidence="15 16">ASW11-36</strain>
    </source>
</reference>
<evidence type="ECO:0000256" key="9">
    <source>
        <dbReference type="ARBA" id="ARBA00023170"/>
    </source>
</evidence>
<sequence>MCQITTKCHVNKRYRFRSRLPLVFVFIISCYSGEALTQEESIFNKSLDELLSFELSSSATLTPTPPNKVPARTTIITSEMIRQSGARNLDELLEIYVPNLQRSKHGATGVHLGIRGIISDLDNKLLILVNGRVTNHLATYGAISERYLSMLGDIESIEVARGPGSAIFGPGAISGVIHIRTFSAKTFAGNEVVVKKGEVENFWMSEFRKTVDVNDGLSLFMSVSIDDYHGASADDAPVVYSKSSSFFSAGEHNSSASIVNDNSSRNEHIRHKVHVQASWATGEAWLRSVKAGTQYVDVRHRFESMGSFEQSKRGIGYHHITAALDNQLHYSDDLAINLRVTFDQFDVVQDADSFDVLTSPDYENTAASGESRATIATQIDAKIDDHHSFSALLEAKYGRFSESAQLVSDDPPHNIRNELKPFSTVTYGLATEYQYIPTDDWRLFVGARIDYHSLASWMVSPKLSLVYSPNIYSDFKLVLNRGTRKSEELVLRNQVDDNIAPDIEKIMSQELIYSRYLDRQKQLHITAFRYKHDLLGFLPQKGTSAEIGTMNVNGLEIEFASKAHHLDWNISHSYTQLHNFELKFDELRNQVQTAEPYGYGDDLANWSPHISKANFVWHGSENWKFNGSLVIYWGFPGAEDYTRYNNEVLMASNRSQSEGETNAFDTSARLNLGVSYSLSPRITVGLHAHNALGWADKELNKNNFYARMAGYRIEAASISASLNIRF</sequence>
<dbReference type="SUPFAM" id="SSF56935">
    <property type="entry name" value="Porins"/>
    <property type="match status" value="1"/>
</dbReference>
<dbReference type="Proteomes" id="UP001234343">
    <property type="component" value="Unassembled WGS sequence"/>
</dbReference>